<dbReference type="PANTHER" id="PTHR37690">
    <property type="entry name" value="CHORISMATE DEHYDRATASE"/>
    <property type="match status" value="1"/>
</dbReference>
<dbReference type="GO" id="GO:0009234">
    <property type="term" value="P:menaquinone biosynthetic process"/>
    <property type="evidence" value="ECO:0007669"/>
    <property type="project" value="UniProtKB-UniRule"/>
</dbReference>
<evidence type="ECO:0000256" key="3">
    <source>
        <dbReference type="ARBA" id="ARBA00023239"/>
    </source>
</evidence>
<dbReference type="AlphaFoldDB" id="A0A1G6J255"/>
<reference evidence="6" key="1">
    <citation type="submission" date="2016-09" db="EMBL/GenBank/DDBJ databases">
        <authorList>
            <person name="Varghese N."/>
            <person name="Submissions S."/>
        </authorList>
    </citation>
    <scope>NUCLEOTIDE SEQUENCE [LARGE SCALE GENOMIC DNA]</scope>
    <source>
        <strain evidence="6">25nlg</strain>
    </source>
</reference>
<gene>
    <name evidence="4" type="primary">mqnA</name>
    <name evidence="5" type="ORF">SAMN05421737_105233</name>
</gene>
<dbReference type="HAMAP" id="MF_00995">
    <property type="entry name" value="MqnA"/>
    <property type="match status" value="1"/>
</dbReference>
<comment type="similarity">
    <text evidence="4">Belongs to the MqnA/MqnD family. MqnA subfamily.</text>
</comment>
<comment type="function">
    <text evidence="4">Catalyzes the dehydration of chorismate into 3-[(1-carboxyvinyl)oxy]benzoate, a step in the biosynthesis of menaquinone (MK, vitamin K2).</text>
</comment>
<dbReference type="PANTHER" id="PTHR37690:SF1">
    <property type="entry name" value="CHORISMATE DEHYDRATASE"/>
    <property type="match status" value="1"/>
</dbReference>
<dbReference type="SUPFAM" id="SSF53850">
    <property type="entry name" value="Periplasmic binding protein-like II"/>
    <property type="match status" value="1"/>
</dbReference>
<dbReference type="Proteomes" id="UP000242662">
    <property type="component" value="Unassembled WGS sequence"/>
</dbReference>
<dbReference type="CDD" id="cd13634">
    <property type="entry name" value="PBP2_Sco4506"/>
    <property type="match status" value="1"/>
</dbReference>
<proteinExistence type="inferred from homology"/>
<keyword evidence="2 4" id="KW-0474">Menaquinone biosynthesis</keyword>
<name>A0A1G6J255_9BACI</name>
<comment type="pathway">
    <text evidence="1 4">Quinol/quinone metabolism; menaquinone biosynthesis.</text>
</comment>
<accession>A0A1G6J255</accession>
<protein>
    <recommendedName>
        <fullName evidence="4">Chorismate dehydratase</fullName>
        <ecNumber evidence="4">4.2.1.151</ecNumber>
    </recommendedName>
    <alternativeName>
        <fullName evidence="4">Menaquinone biosynthetic enzyme MqnA</fullName>
    </alternativeName>
</protein>
<dbReference type="EC" id="4.2.1.151" evidence="4"/>
<dbReference type="Pfam" id="PF02621">
    <property type="entry name" value="VitK2_biosynth"/>
    <property type="match status" value="1"/>
</dbReference>
<dbReference type="UniPathway" id="UPA00079"/>
<organism evidence="5 6">
    <name type="scientific">Shouchella lonarensis</name>
    <dbReference type="NCBI Taxonomy" id="1464122"/>
    <lineage>
        <taxon>Bacteria</taxon>
        <taxon>Bacillati</taxon>
        <taxon>Bacillota</taxon>
        <taxon>Bacilli</taxon>
        <taxon>Bacillales</taxon>
        <taxon>Bacillaceae</taxon>
        <taxon>Shouchella</taxon>
    </lineage>
</organism>
<comment type="catalytic activity">
    <reaction evidence="4">
        <text>chorismate = 3-[(1-carboxyvinyl)-oxy]benzoate + H2O</text>
        <dbReference type="Rhea" id="RHEA:40051"/>
        <dbReference type="ChEBI" id="CHEBI:15377"/>
        <dbReference type="ChEBI" id="CHEBI:29748"/>
        <dbReference type="ChEBI" id="CHEBI:76981"/>
        <dbReference type="EC" id="4.2.1.151"/>
    </reaction>
</comment>
<dbReference type="InterPro" id="IPR030868">
    <property type="entry name" value="MqnA"/>
</dbReference>
<evidence type="ECO:0000256" key="1">
    <source>
        <dbReference type="ARBA" id="ARBA00004863"/>
    </source>
</evidence>
<sequence>MALKVGEIHYANMRPFFEYIDRNKCRTEGMTFIRDVPAQVNEHLATGAVDVAAISSFSYGMHANEYVLLPDLCVSSAGAVHSLLLFSKVPLPSLSGNNVALTTSSETTVHLLKLILKQFYQVDVTYQLMRPQLREMLRDHEAALLIGDDAIVARAQSIAPYVYDLGELWYQWTGLPMTYALFAVRKAVAYEKSTLVSALYKQFRESYTEARTNVYAQLSKKMATNHRVARPFWQQYFRDLCYEWSAPQQKGLLYYFQLCYEEGFIPNRVSRIEEWGTVGTQS</sequence>
<dbReference type="RefSeq" id="WP_176763846.1">
    <property type="nucleotide sequence ID" value="NZ_FMYM01000005.1"/>
</dbReference>
<keyword evidence="3 4" id="KW-0456">Lyase</keyword>
<evidence type="ECO:0000256" key="2">
    <source>
        <dbReference type="ARBA" id="ARBA00022428"/>
    </source>
</evidence>
<dbReference type="Gene3D" id="3.40.190.10">
    <property type="entry name" value="Periplasmic binding protein-like II"/>
    <property type="match status" value="2"/>
</dbReference>
<evidence type="ECO:0000256" key="4">
    <source>
        <dbReference type="HAMAP-Rule" id="MF_00995"/>
    </source>
</evidence>
<evidence type="ECO:0000313" key="6">
    <source>
        <dbReference type="Proteomes" id="UP000242662"/>
    </source>
</evidence>
<dbReference type="EMBL" id="FMYM01000005">
    <property type="protein sequence ID" value="SDC12868.1"/>
    <property type="molecule type" value="Genomic_DNA"/>
</dbReference>
<evidence type="ECO:0000313" key="5">
    <source>
        <dbReference type="EMBL" id="SDC12868.1"/>
    </source>
</evidence>
<dbReference type="STRING" id="1464122.SAMN05421737_105233"/>
<dbReference type="GO" id="GO:0016836">
    <property type="term" value="F:hydro-lyase activity"/>
    <property type="evidence" value="ECO:0007669"/>
    <property type="project" value="UniProtKB-UniRule"/>
</dbReference>
<keyword evidence="6" id="KW-1185">Reference proteome</keyword>
<dbReference type="InterPro" id="IPR003773">
    <property type="entry name" value="Menaquinone_biosynth"/>
</dbReference>